<dbReference type="EMBL" id="LR796421">
    <property type="protein sequence ID" value="CAB4143095.1"/>
    <property type="molecule type" value="Genomic_DNA"/>
</dbReference>
<accession>A0A6J5M7Q5</accession>
<sequence>MESNDNQLDSVVREIVERFRVRAALGKEKYGTDLDRQDLDLLDWITHFREEMMDGLLYITRIEQEIRKKQAEN</sequence>
<name>A0A6J5M7Q5_9CAUD</name>
<proteinExistence type="predicted"/>
<gene>
    <name evidence="1" type="ORF">UFOVP450_68</name>
</gene>
<protein>
    <submittedName>
        <fullName evidence="1">Uncharacterized protein</fullName>
    </submittedName>
</protein>
<evidence type="ECO:0000313" key="1">
    <source>
        <dbReference type="EMBL" id="CAB4143095.1"/>
    </source>
</evidence>
<reference evidence="1" key="1">
    <citation type="submission" date="2020-04" db="EMBL/GenBank/DDBJ databases">
        <authorList>
            <person name="Chiriac C."/>
            <person name="Salcher M."/>
            <person name="Ghai R."/>
            <person name="Kavagutti S V."/>
        </authorList>
    </citation>
    <scope>NUCLEOTIDE SEQUENCE</scope>
</reference>
<organism evidence="1">
    <name type="scientific">uncultured Caudovirales phage</name>
    <dbReference type="NCBI Taxonomy" id="2100421"/>
    <lineage>
        <taxon>Viruses</taxon>
        <taxon>Duplodnaviria</taxon>
        <taxon>Heunggongvirae</taxon>
        <taxon>Uroviricota</taxon>
        <taxon>Caudoviricetes</taxon>
        <taxon>Peduoviridae</taxon>
        <taxon>Maltschvirus</taxon>
        <taxon>Maltschvirus maltsch</taxon>
    </lineage>
</organism>